<dbReference type="InterPro" id="IPR012584">
    <property type="entry name" value="NOL11_N"/>
</dbReference>
<dbReference type="KEGG" id="dpte:113798458"/>
<name>A0A6P6YHT6_DERPT</name>
<dbReference type="GO" id="GO:0030490">
    <property type="term" value="P:maturation of SSU-rRNA"/>
    <property type="evidence" value="ECO:0007669"/>
    <property type="project" value="InterPro"/>
</dbReference>
<accession>A0A6P6YHT6</accession>
<dbReference type="GeneID" id="113798458"/>
<dbReference type="InterPro" id="IPR042859">
    <property type="entry name" value="NOL11"/>
</dbReference>
<evidence type="ECO:0000313" key="3">
    <source>
        <dbReference type="RefSeq" id="XP_027204802.1"/>
    </source>
</evidence>
<dbReference type="OrthoDB" id="6491258at2759"/>
<dbReference type="GO" id="GO:0003723">
    <property type="term" value="F:RNA binding"/>
    <property type="evidence" value="ECO:0007669"/>
    <property type="project" value="TreeGrafter"/>
</dbReference>
<feature type="domain" description="Nucleolar protein 11 N-terminal" evidence="1">
    <location>
        <begin position="1"/>
        <end position="199"/>
    </location>
</feature>
<gene>
    <name evidence="3" type="primary">LOC113798458</name>
</gene>
<evidence type="ECO:0000259" key="1">
    <source>
        <dbReference type="Pfam" id="PF08168"/>
    </source>
</evidence>
<sequence length="570" mass="65926">MNCFGESVKLSTIYDDSFQPYHQSLMVSRRNKDHVIISESANLVSKYDMSIKPMVALQSWSFEELNRLIVPAVFDDCCYPNRIVAVHSCNTLIEWNIDDDDDNRKQLSQVFKKSFPLEIIDIHLLNGAKSDILIIFINGWIATLNQIKAGYFSEDDCQNVIDEQEKIQWIDKSLSKRKKINIHYRTIDKNGQNMYIYRLKIINGRIESNEKSQIKIDYDVFGFDGQRVLGAVKHEDCIKVYEVISQIQVYQFELPSFETLCSMAICHSGAYGFIGRKSNGQFVVDVFECTYCIRIGSLNLDLGDVFFQRFCALIDTLVVTSANCILFLPISNQKPLLSQLLTKGLTESCFEGTTNQIRMANNKQFKERLGILEFSIDDDNDQTISLERLNQMNKNFDVISRQEHGLSEEIIAQMLHFCTKQHLALSSDPDDQRLKRIHDLFEKLVKLPFNETFMISCLKSCRISSSQSLLAIEWILDLLPSDNCYLLSWISVLLDANYHQFIVRPNIQVLHTLKRIRQRIDDNIDFYQQLSSIESFIELFDKRNRSLWKAINADSSENIGDYCIELLTIP</sequence>
<proteinExistence type="predicted"/>
<dbReference type="AlphaFoldDB" id="A0A6P6YHT6"/>
<evidence type="ECO:0000313" key="2">
    <source>
        <dbReference type="Proteomes" id="UP000515146"/>
    </source>
</evidence>
<dbReference type="Proteomes" id="UP000515146">
    <property type="component" value="Unplaced"/>
</dbReference>
<reference evidence="3" key="1">
    <citation type="submission" date="2025-08" db="UniProtKB">
        <authorList>
            <consortium name="RefSeq"/>
        </authorList>
    </citation>
    <scope>IDENTIFICATION</scope>
    <source>
        <strain evidence="3">Airmid</strain>
    </source>
</reference>
<dbReference type="RefSeq" id="XP_027204802.1">
    <property type="nucleotide sequence ID" value="XM_027349001.1"/>
</dbReference>
<organism evidence="2 3">
    <name type="scientific">Dermatophagoides pteronyssinus</name>
    <name type="common">European house dust mite</name>
    <dbReference type="NCBI Taxonomy" id="6956"/>
    <lineage>
        <taxon>Eukaryota</taxon>
        <taxon>Metazoa</taxon>
        <taxon>Ecdysozoa</taxon>
        <taxon>Arthropoda</taxon>
        <taxon>Chelicerata</taxon>
        <taxon>Arachnida</taxon>
        <taxon>Acari</taxon>
        <taxon>Acariformes</taxon>
        <taxon>Sarcoptiformes</taxon>
        <taxon>Astigmata</taxon>
        <taxon>Psoroptidia</taxon>
        <taxon>Analgoidea</taxon>
        <taxon>Pyroglyphidae</taxon>
        <taxon>Dermatophagoidinae</taxon>
        <taxon>Dermatophagoides</taxon>
    </lineage>
</organism>
<dbReference type="OMA" id="HDKYCIE"/>
<dbReference type="PANTHER" id="PTHR15633">
    <property type="entry name" value="NUCLEOLAR PROTEIN 11"/>
    <property type="match status" value="1"/>
</dbReference>
<protein>
    <submittedName>
        <fullName evidence="3">Uncharacterized protein LOC113798458</fullName>
    </submittedName>
</protein>
<dbReference type="GO" id="GO:0005730">
    <property type="term" value="C:nucleolus"/>
    <property type="evidence" value="ECO:0007669"/>
    <property type="project" value="TreeGrafter"/>
</dbReference>
<dbReference type="PANTHER" id="PTHR15633:SF2">
    <property type="entry name" value="NUCLEOLAR PROTEIN 11"/>
    <property type="match status" value="1"/>
</dbReference>
<dbReference type="InParanoid" id="A0A6P6YHT6"/>
<keyword evidence="2" id="KW-1185">Reference proteome</keyword>
<dbReference type="Pfam" id="PF08168">
    <property type="entry name" value="NOL11_N"/>
    <property type="match status" value="1"/>
</dbReference>